<name>A0A838BJL7_9HYPH</name>
<dbReference type="GO" id="GO:0000976">
    <property type="term" value="F:transcription cis-regulatory region binding"/>
    <property type="evidence" value="ECO:0007669"/>
    <property type="project" value="TreeGrafter"/>
</dbReference>
<evidence type="ECO:0000256" key="2">
    <source>
        <dbReference type="ARBA" id="ARBA00023125"/>
    </source>
</evidence>
<dbReference type="SUPFAM" id="SSF48498">
    <property type="entry name" value="Tetracyclin repressor-like, C-terminal domain"/>
    <property type="match status" value="1"/>
</dbReference>
<feature type="DNA-binding region" description="H-T-H motif" evidence="4">
    <location>
        <begin position="45"/>
        <end position="64"/>
    </location>
</feature>
<evidence type="ECO:0000313" key="8">
    <source>
        <dbReference type="Proteomes" id="UP000572984"/>
    </source>
</evidence>
<evidence type="ECO:0000313" key="7">
    <source>
        <dbReference type="EMBL" id="MBA1155804.1"/>
    </source>
</evidence>
<dbReference type="RefSeq" id="WP_181051407.1">
    <property type="nucleotide sequence ID" value="NZ_JACDXJ010000001.1"/>
</dbReference>
<evidence type="ECO:0000259" key="6">
    <source>
        <dbReference type="PROSITE" id="PS50977"/>
    </source>
</evidence>
<feature type="domain" description="HTH tetR-type" evidence="6">
    <location>
        <begin position="22"/>
        <end position="82"/>
    </location>
</feature>
<dbReference type="Pfam" id="PF09209">
    <property type="entry name" value="CecR_C"/>
    <property type="match status" value="1"/>
</dbReference>
<protein>
    <submittedName>
        <fullName evidence="7">CerR family C-terminal domain-containing protein</fullName>
    </submittedName>
</protein>
<dbReference type="PANTHER" id="PTHR30055">
    <property type="entry name" value="HTH-TYPE TRANSCRIPTIONAL REGULATOR RUTR"/>
    <property type="match status" value="1"/>
</dbReference>
<dbReference type="PROSITE" id="PS50977">
    <property type="entry name" value="HTH_TETR_2"/>
    <property type="match status" value="1"/>
</dbReference>
<proteinExistence type="predicted"/>
<comment type="caution">
    <text evidence="7">The sequence shown here is derived from an EMBL/GenBank/DDBJ whole genome shotgun (WGS) entry which is preliminary data.</text>
</comment>
<keyword evidence="3" id="KW-0804">Transcription</keyword>
<dbReference type="PANTHER" id="PTHR30055:SF234">
    <property type="entry name" value="HTH-TYPE TRANSCRIPTIONAL REGULATOR BETI"/>
    <property type="match status" value="1"/>
</dbReference>
<keyword evidence="1" id="KW-0805">Transcription regulation</keyword>
<keyword evidence="8" id="KW-1185">Reference proteome</keyword>
<gene>
    <name evidence="7" type="ORF">H0S73_06635</name>
</gene>
<dbReference type="InterPro" id="IPR015292">
    <property type="entry name" value="Tscrpt_reg_YbiH_C"/>
</dbReference>
<dbReference type="GO" id="GO:0003700">
    <property type="term" value="F:DNA-binding transcription factor activity"/>
    <property type="evidence" value="ECO:0007669"/>
    <property type="project" value="TreeGrafter"/>
</dbReference>
<dbReference type="Gene3D" id="1.10.10.60">
    <property type="entry name" value="Homeodomain-like"/>
    <property type="match status" value="1"/>
</dbReference>
<dbReference type="InterPro" id="IPR001647">
    <property type="entry name" value="HTH_TetR"/>
</dbReference>
<reference evidence="7 8" key="1">
    <citation type="submission" date="2020-07" db="EMBL/GenBank/DDBJ databases">
        <title>Draft genome and description of Microvirga mediterraneensis Marseille-Q2068 sp. nov.</title>
        <authorList>
            <person name="Boxberger M."/>
        </authorList>
    </citation>
    <scope>NUCLEOTIDE SEQUENCE [LARGE SCALE GENOMIC DNA]</scope>
    <source>
        <strain evidence="7 8">Marseille-Q2068</strain>
    </source>
</reference>
<dbReference type="InterPro" id="IPR050109">
    <property type="entry name" value="HTH-type_TetR-like_transc_reg"/>
</dbReference>
<dbReference type="InterPro" id="IPR036271">
    <property type="entry name" value="Tet_transcr_reg_TetR-rel_C_sf"/>
</dbReference>
<dbReference type="Proteomes" id="UP000572984">
    <property type="component" value="Unassembled WGS sequence"/>
</dbReference>
<sequence>MTQTSSIRKRRSGVRGRRDDGATTKAQLLEAAGMVFAEKGFDRATAKEIAERAGANAASVNYYYGGIEGLYEEVLVTAHHRIVSYQALAAVMAGDADPRQKLRGLIELIIRTVTGPASSSWAVRVLTREVLAPSPYINALRQKEIEPKKLLVFGLVSELLGLPREHPIVARACVSIAAPCIMLLVADRHLVAQLFPALGADAANAQALADHMVQFALGGLAALAHPDAARMLVSGGNDHRKI</sequence>
<dbReference type="Gene3D" id="1.10.357.10">
    <property type="entry name" value="Tetracycline Repressor, domain 2"/>
    <property type="match status" value="1"/>
</dbReference>
<evidence type="ECO:0000256" key="3">
    <source>
        <dbReference type="ARBA" id="ARBA00023163"/>
    </source>
</evidence>
<dbReference type="AlphaFoldDB" id="A0A838BJL7"/>
<dbReference type="EMBL" id="JACDXJ010000001">
    <property type="protein sequence ID" value="MBA1155804.1"/>
    <property type="molecule type" value="Genomic_DNA"/>
</dbReference>
<organism evidence="7 8">
    <name type="scientific">Microvirga mediterraneensis</name>
    <dbReference type="NCBI Taxonomy" id="2754695"/>
    <lineage>
        <taxon>Bacteria</taxon>
        <taxon>Pseudomonadati</taxon>
        <taxon>Pseudomonadota</taxon>
        <taxon>Alphaproteobacteria</taxon>
        <taxon>Hyphomicrobiales</taxon>
        <taxon>Methylobacteriaceae</taxon>
        <taxon>Microvirga</taxon>
    </lineage>
</organism>
<dbReference type="PRINTS" id="PR00455">
    <property type="entry name" value="HTHTETR"/>
</dbReference>
<evidence type="ECO:0000256" key="4">
    <source>
        <dbReference type="PROSITE-ProRule" id="PRU00335"/>
    </source>
</evidence>
<feature type="region of interest" description="Disordered" evidence="5">
    <location>
        <begin position="1"/>
        <end position="21"/>
    </location>
</feature>
<accession>A0A838BJL7</accession>
<dbReference type="Pfam" id="PF00440">
    <property type="entry name" value="TetR_N"/>
    <property type="match status" value="1"/>
</dbReference>
<keyword evidence="2 4" id="KW-0238">DNA-binding</keyword>
<evidence type="ECO:0000256" key="5">
    <source>
        <dbReference type="SAM" id="MobiDB-lite"/>
    </source>
</evidence>
<dbReference type="InterPro" id="IPR009057">
    <property type="entry name" value="Homeodomain-like_sf"/>
</dbReference>
<dbReference type="SUPFAM" id="SSF46689">
    <property type="entry name" value="Homeodomain-like"/>
    <property type="match status" value="1"/>
</dbReference>
<evidence type="ECO:0000256" key="1">
    <source>
        <dbReference type="ARBA" id="ARBA00023015"/>
    </source>
</evidence>